<dbReference type="Proteomes" id="UP001063166">
    <property type="component" value="Unassembled WGS sequence"/>
</dbReference>
<keyword evidence="1" id="KW-0862">Zinc</keyword>
<accession>A0A9P3PNX1</accession>
<dbReference type="Gene3D" id="3.30.160.60">
    <property type="entry name" value="Classic Zinc Finger"/>
    <property type="match status" value="1"/>
</dbReference>
<comment type="caution">
    <text evidence="4">The sequence shown here is derived from an EMBL/GenBank/DDBJ whole genome shotgun (WGS) entry which is preliminary data.</text>
</comment>
<keyword evidence="5" id="KW-1185">Reference proteome</keyword>
<evidence type="ECO:0000256" key="1">
    <source>
        <dbReference type="PROSITE-ProRule" id="PRU00042"/>
    </source>
</evidence>
<proteinExistence type="predicted"/>
<feature type="compositionally biased region" description="Polar residues" evidence="2">
    <location>
        <begin position="287"/>
        <end position="304"/>
    </location>
</feature>
<feature type="compositionally biased region" description="Polar residues" evidence="2">
    <location>
        <begin position="268"/>
        <end position="277"/>
    </location>
</feature>
<dbReference type="PROSITE" id="PS50157">
    <property type="entry name" value="ZINC_FINGER_C2H2_2"/>
    <property type="match status" value="1"/>
</dbReference>
<organism evidence="4 5">
    <name type="scientific">Lyophyllum shimeji</name>
    <name type="common">Hon-shimeji</name>
    <name type="synonym">Tricholoma shimeji</name>
    <dbReference type="NCBI Taxonomy" id="47721"/>
    <lineage>
        <taxon>Eukaryota</taxon>
        <taxon>Fungi</taxon>
        <taxon>Dikarya</taxon>
        <taxon>Basidiomycota</taxon>
        <taxon>Agaricomycotina</taxon>
        <taxon>Agaricomycetes</taxon>
        <taxon>Agaricomycetidae</taxon>
        <taxon>Agaricales</taxon>
        <taxon>Tricholomatineae</taxon>
        <taxon>Lyophyllaceae</taxon>
        <taxon>Lyophyllum</taxon>
    </lineage>
</organism>
<dbReference type="SUPFAM" id="SSF57667">
    <property type="entry name" value="beta-beta-alpha zinc fingers"/>
    <property type="match status" value="1"/>
</dbReference>
<feature type="compositionally biased region" description="Basic residues" evidence="2">
    <location>
        <begin position="324"/>
        <end position="337"/>
    </location>
</feature>
<dbReference type="EMBL" id="BRPK01000005">
    <property type="protein sequence ID" value="GLB38747.1"/>
    <property type="molecule type" value="Genomic_DNA"/>
</dbReference>
<name>A0A9P3PNX1_LYOSH</name>
<protein>
    <recommendedName>
        <fullName evidence="3">C2H2-type domain-containing protein</fullName>
    </recommendedName>
</protein>
<dbReference type="GO" id="GO:0008270">
    <property type="term" value="F:zinc ion binding"/>
    <property type="evidence" value="ECO:0007669"/>
    <property type="project" value="UniProtKB-KW"/>
</dbReference>
<evidence type="ECO:0000256" key="2">
    <source>
        <dbReference type="SAM" id="MobiDB-lite"/>
    </source>
</evidence>
<dbReference type="InterPro" id="IPR013087">
    <property type="entry name" value="Znf_C2H2_type"/>
</dbReference>
<gene>
    <name evidence="4" type="ORF">LshimejAT787_0506120</name>
</gene>
<feature type="region of interest" description="Disordered" evidence="2">
    <location>
        <begin position="228"/>
        <end position="337"/>
    </location>
</feature>
<evidence type="ECO:0000313" key="4">
    <source>
        <dbReference type="EMBL" id="GLB38747.1"/>
    </source>
</evidence>
<evidence type="ECO:0000313" key="5">
    <source>
        <dbReference type="Proteomes" id="UP001063166"/>
    </source>
</evidence>
<dbReference type="OrthoDB" id="654211at2759"/>
<dbReference type="AlphaFoldDB" id="A0A9P3PNX1"/>
<evidence type="ECO:0000259" key="3">
    <source>
        <dbReference type="PROSITE" id="PS50157"/>
    </source>
</evidence>
<keyword evidence="1" id="KW-0863">Zinc-finger</keyword>
<sequence>MRTEDFTVATSADQEFNFAIVTNTTDNMEGGSSSPVCFLCADDLTYDSLLDKLSVPTMTPSFDDKMLPDFPCPFPVYTPCFEFDDDGPIYALTTEVSRPHSPPQSSSLSVSTLGDTFSDCSSVALSGYSPPTTTQIHFAQLGNPTDVPVTLSATTSESTTEALRTGHPRVVDCALDSPSPSLAATPYSTPSAHDFNPTTEGSPRIVGLLSSSTEQTVLAEFVCKEKSPHWPTDRTSIRNSSRRDESVSGTLERNVKRTANAIPVSHDYASSTASSRGPASATRLSPAETSSARYAVASPSSATTGKRKRSEKATACQQSVPSKPGKKARKGPAQRRHGCNLCGKTFSRLGDLLRHEKTTLAHQLPVICPRCDTPLSPRKDGIKRHDELCIREHPREGVYKKLYSVSAHSLK</sequence>
<dbReference type="InterPro" id="IPR036236">
    <property type="entry name" value="Znf_C2H2_sf"/>
</dbReference>
<keyword evidence="1" id="KW-0479">Metal-binding</keyword>
<feature type="domain" description="C2H2-type" evidence="3">
    <location>
        <begin position="337"/>
        <end position="362"/>
    </location>
</feature>
<reference evidence="4" key="1">
    <citation type="submission" date="2022-07" db="EMBL/GenBank/DDBJ databases">
        <title>The genome of Lyophyllum shimeji provides insight into the initial evolution of ectomycorrhizal fungal genome.</title>
        <authorList>
            <person name="Kobayashi Y."/>
            <person name="Shibata T."/>
            <person name="Hirakawa H."/>
            <person name="Shigenobu S."/>
            <person name="Nishiyama T."/>
            <person name="Yamada A."/>
            <person name="Hasebe M."/>
            <person name="Kawaguchi M."/>
        </authorList>
    </citation>
    <scope>NUCLEOTIDE SEQUENCE</scope>
    <source>
        <strain evidence="4">AT787</strain>
    </source>
</reference>
<feature type="compositionally biased region" description="Basic and acidic residues" evidence="2">
    <location>
        <begin position="228"/>
        <end position="246"/>
    </location>
</feature>